<dbReference type="EMBL" id="PKMF04000614">
    <property type="protein sequence ID" value="KAK7824057.1"/>
    <property type="molecule type" value="Genomic_DNA"/>
</dbReference>
<protein>
    <submittedName>
        <fullName evidence="1">Callose synthase 10</fullName>
    </submittedName>
</protein>
<sequence>MFPYFFYSKVCISHDEVFSGGKEKEFIKAGLFTRPRQIQSRTYTLDSNRATGHRRTPSGIAGAIPPSLERATNIDAILHAADEIQSENPNVARILNYMLG</sequence>
<accession>A0AAW0JB12</accession>
<keyword evidence="2" id="KW-1185">Reference proteome</keyword>
<organism evidence="1 2">
    <name type="scientific">Quercus suber</name>
    <name type="common">Cork oak</name>
    <dbReference type="NCBI Taxonomy" id="58331"/>
    <lineage>
        <taxon>Eukaryota</taxon>
        <taxon>Viridiplantae</taxon>
        <taxon>Streptophyta</taxon>
        <taxon>Embryophyta</taxon>
        <taxon>Tracheophyta</taxon>
        <taxon>Spermatophyta</taxon>
        <taxon>Magnoliopsida</taxon>
        <taxon>eudicotyledons</taxon>
        <taxon>Gunneridae</taxon>
        <taxon>Pentapetalae</taxon>
        <taxon>rosids</taxon>
        <taxon>fabids</taxon>
        <taxon>Fagales</taxon>
        <taxon>Fagaceae</taxon>
        <taxon>Quercus</taxon>
    </lineage>
</organism>
<dbReference type="Proteomes" id="UP000237347">
    <property type="component" value="Unassembled WGS sequence"/>
</dbReference>
<name>A0AAW0JB12_QUESU</name>
<comment type="caution">
    <text evidence="1">The sequence shown here is derived from an EMBL/GenBank/DDBJ whole genome shotgun (WGS) entry which is preliminary data.</text>
</comment>
<evidence type="ECO:0000313" key="2">
    <source>
        <dbReference type="Proteomes" id="UP000237347"/>
    </source>
</evidence>
<gene>
    <name evidence="1" type="primary">CALS10</name>
    <name evidence="1" type="ORF">CFP56_034881</name>
</gene>
<proteinExistence type="predicted"/>
<reference evidence="1 2" key="1">
    <citation type="journal article" date="2018" name="Sci. Data">
        <title>The draft genome sequence of cork oak.</title>
        <authorList>
            <person name="Ramos A.M."/>
            <person name="Usie A."/>
            <person name="Barbosa P."/>
            <person name="Barros P.M."/>
            <person name="Capote T."/>
            <person name="Chaves I."/>
            <person name="Simoes F."/>
            <person name="Abreu I."/>
            <person name="Carrasquinho I."/>
            <person name="Faro C."/>
            <person name="Guimaraes J.B."/>
            <person name="Mendonca D."/>
            <person name="Nobrega F."/>
            <person name="Rodrigues L."/>
            <person name="Saibo N.J.M."/>
            <person name="Varela M.C."/>
            <person name="Egas C."/>
            <person name="Matos J."/>
            <person name="Miguel C.M."/>
            <person name="Oliveira M.M."/>
            <person name="Ricardo C.P."/>
            <person name="Goncalves S."/>
        </authorList>
    </citation>
    <scope>NUCLEOTIDE SEQUENCE [LARGE SCALE GENOMIC DNA]</scope>
    <source>
        <strain evidence="2">cv. HL8</strain>
    </source>
</reference>
<evidence type="ECO:0000313" key="1">
    <source>
        <dbReference type="EMBL" id="KAK7824057.1"/>
    </source>
</evidence>
<dbReference type="AlphaFoldDB" id="A0AAW0JB12"/>